<organism evidence="2 3">
    <name type="scientific">Phialocephala subalpina</name>
    <dbReference type="NCBI Taxonomy" id="576137"/>
    <lineage>
        <taxon>Eukaryota</taxon>
        <taxon>Fungi</taxon>
        <taxon>Dikarya</taxon>
        <taxon>Ascomycota</taxon>
        <taxon>Pezizomycotina</taxon>
        <taxon>Leotiomycetes</taxon>
        <taxon>Helotiales</taxon>
        <taxon>Mollisiaceae</taxon>
        <taxon>Phialocephala</taxon>
        <taxon>Phialocephala fortinii species complex</taxon>
    </lineage>
</organism>
<dbReference type="GO" id="GO:0020037">
    <property type="term" value="F:heme binding"/>
    <property type="evidence" value="ECO:0007669"/>
    <property type="project" value="TreeGrafter"/>
</dbReference>
<evidence type="ECO:0000313" key="2">
    <source>
        <dbReference type="EMBL" id="CZR58825.1"/>
    </source>
</evidence>
<dbReference type="STRING" id="576137.A0A1L7X1D0"/>
<feature type="compositionally biased region" description="Basic and acidic residues" evidence="1">
    <location>
        <begin position="118"/>
        <end position="149"/>
    </location>
</feature>
<dbReference type="GO" id="GO:0008482">
    <property type="term" value="F:sulfite oxidase activity"/>
    <property type="evidence" value="ECO:0007669"/>
    <property type="project" value="TreeGrafter"/>
</dbReference>
<dbReference type="SUPFAM" id="SSF56524">
    <property type="entry name" value="Oxidoreductase molybdopterin-binding domain"/>
    <property type="match status" value="1"/>
</dbReference>
<feature type="region of interest" description="Disordered" evidence="1">
    <location>
        <begin position="25"/>
        <end position="44"/>
    </location>
</feature>
<gene>
    <name evidence="2" type="ORF">PAC_08717</name>
</gene>
<name>A0A1L7X1D0_9HELO</name>
<dbReference type="Gene3D" id="3.90.420.10">
    <property type="entry name" value="Oxidoreductase, molybdopterin-binding domain"/>
    <property type="match status" value="1"/>
</dbReference>
<dbReference type="Proteomes" id="UP000184330">
    <property type="component" value="Unassembled WGS sequence"/>
</dbReference>
<dbReference type="PANTHER" id="PTHR19372">
    <property type="entry name" value="SULFITE REDUCTASE"/>
    <property type="match status" value="1"/>
</dbReference>
<proteinExistence type="predicted"/>
<sequence length="269" mass="30837">MPPIPHRVLHFIRVPRPMTLELNPTGAQGTSIMSDPSIDSDPNKDIEVKKAGEKYDEFGHEAEQGKVVNFRGVIDAQENLHLKRPHEWLANLEREQKQKEAKKKQSEEKQPEVNGDQKICEKQDQKGDDGVQQEDEWKQESGEVKHHDAYGTGSNADNEESSGNENEKSEYEKIREKYLPQEIALLLSLQHEKDYISNLKRNNGKAKIPRPLNGEPKLQPLFEAGLITPNKLHYVRNHGAVSHLLWEVHKLDFQGLKPDQKLELTMDHC</sequence>
<protein>
    <submittedName>
        <fullName evidence="2">Uncharacterized protein</fullName>
    </submittedName>
</protein>
<keyword evidence="3" id="KW-1185">Reference proteome</keyword>
<dbReference type="OrthoDB" id="432685at2759"/>
<dbReference type="AlphaFoldDB" id="A0A1L7X1D0"/>
<feature type="region of interest" description="Disordered" evidence="1">
    <location>
        <begin position="96"/>
        <end position="171"/>
    </location>
</feature>
<dbReference type="PANTHER" id="PTHR19372:SF7">
    <property type="entry name" value="SULFITE OXIDASE, MITOCHONDRIAL"/>
    <property type="match status" value="1"/>
</dbReference>
<evidence type="ECO:0000256" key="1">
    <source>
        <dbReference type="SAM" id="MobiDB-lite"/>
    </source>
</evidence>
<evidence type="ECO:0000313" key="3">
    <source>
        <dbReference type="Proteomes" id="UP000184330"/>
    </source>
</evidence>
<feature type="compositionally biased region" description="Low complexity" evidence="1">
    <location>
        <begin position="31"/>
        <end position="40"/>
    </location>
</feature>
<dbReference type="InterPro" id="IPR036374">
    <property type="entry name" value="OxRdtase_Mopterin-bd_sf"/>
</dbReference>
<dbReference type="GO" id="GO:0043546">
    <property type="term" value="F:molybdopterin cofactor binding"/>
    <property type="evidence" value="ECO:0007669"/>
    <property type="project" value="TreeGrafter"/>
</dbReference>
<feature type="compositionally biased region" description="Basic and acidic residues" evidence="1">
    <location>
        <begin position="96"/>
        <end position="111"/>
    </location>
</feature>
<dbReference type="GO" id="GO:0006790">
    <property type="term" value="P:sulfur compound metabolic process"/>
    <property type="evidence" value="ECO:0007669"/>
    <property type="project" value="TreeGrafter"/>
</dbReference>
<dbReference type="EMBL" id="FJOG01000012">
    <property type="protein sequence ID" value="CZR58825.1"/>
    <property type="molecule type" value="Genomic_DNA"/>
</dbReference>
<reference evidence="2 3" key="1">
    <citation type="submission" date="2016-03" db="EMBL/GenBank/DDBJ databases">
        <authorList>
            <person name="Ploux O."/>
        </authorList>
    </citation>
    <scope>NUCLEOTIDE SEQUENCE [LARGE SCALE GENOMIC DNA]</scope>
    <source>
        <strain evidence="2 3">UAMH 11012</strain>
    </source>
</reference>
<accession>A0A1L7X1D0</accession>